<organism evidence="2 3">
    <name type="scientific">Bradyrhizobium diazoefficiens</name>
    <dbReference type="NCBI Taxonomy" id="1355477"/>
    <lineage>
        <taxon>Bacteria</taxon>
        <taxon>Pseudomonadati</taxon>
        <taxon>Pseudomonadota</taxon>
        <taxon>Alphaproteobacteria</taxon>
        <taxon>Hyphomicrobiales</taxon>
        <taxon>Nitrobacteraceae</taxon>
        <taxon>Bradyrhizobium</taxon>
    </lineage>
</organism>
<gene>
    <name evidence="2" type="ORF">NK6_d_146</name>
</gene>
<dbReference type="AlphaFoldDB" id="A0A0E3VY32"/>
<evidence type="ECO:0000313" key="2">
    <source>
        <dbReference type="EMBL" id="BAR63705.1"/>
    </source>
</evidence>
<evidence type="ECO:0000256" key="1">
    <source>
        <dbReference type="SAM" id="MobiDB-lite"/>
    </source>
</evidence>
<feature type="compositionally biased region" description="Low complexity" evidence="1">
    <location>
        <begin position="97"/>
        <end position="110"/>
    </location>
</feature>
<protein>
    <submittedName>
        <fullName evidence="2">Ti-type conjugative transfer relaxase TraA</fullName>
    </submittedName>
</protein>
<proteinExistence type="predicted"/>
<dbReference type="EMBL" id="AP014688">
    <property type="protein sequence ID" value="BAR63705.1"/>
    <property type="molecule type" value="Genomic_DNA"/>
</dbReference>
<name>A0A0E3VY32_9BRAD</name>
<accession>A0A0E3VY32</accession>
<feature type="region of interest" description="Disordered" evidence="1">
    <location>
        <begin position="86"/>
        <end position="110"/>
    </location>
</feature>
<keyword evidence="2" id="KW-0614">Plasmid</keyword>
<evidence type="ECO:0000313" key="3">
    <source>
        <dbReference type="Proteomes" id="UP000063308"/>
    </source>
</evidence>
<dbReference type="Proteomes" id="UP000063308">
    <property type="component" value="Plasmid pNK6d"/>
</dbReference>
<reference evidence="2 3" key="1">
    <citation type="submission" date="2014-11" db="EMBL/GenBank/DDBJ databases">
        <title>Symbiosis island explosion on the genome of extra-slow-growing strains of soybean bradyrhizobia with massive insertion sequences.</title>
        <authorList>
            <person name="Iida T."/>
            <person name="Minamisawa K."/>
        </authorList>
    </citation>
    <scope>NUCLEOTIDE SEQUENCE [LARGE SCALE GENOMIC DNA]</scope>
    <source>
        <strain evidence="2 3">NK6</strain>
        <plasmid evidence="3">pNK6d DNA</plasmid>
    </source>
</reference>
<geneLocation type="plasmid" evidence="3">
    <name>pNK6d DNA</name>
</geneLocation>
<sequence>MATKAIDRKGKKAGWSPKLERVALHEERKTDNRQRILRRPEIVLDLVSREMSVFTERDIARVLHRYVDDAGTFQHLMARILQNRKRSGWRVSASHLRPASASPPSTRRAS</sequence>